<evidence type="ECO:0000313" key="4">
    <source>
        <dbReference type="EMBL" id="CAF2116540.1"/>
    </source>
</evidence>
<proteinExistence type="predicted"/>
<feature type="compositionally biased region" description="Basic and acidic residues" evidence="1">
    <location>
        <begin position="912"/>
        <end position="923"/>
    </location>
</feature>
<name>A0A816UZQ3_BRANA</name>
<dbReference type="InterPro" id="IPR057237">
    <property type="entry name" value="DUF7915"/>
</dbReference>
<evidence type="ECO:0000259" key="2">
    <source>
        <dbReference type="Pfam" id="PF25500"/>
    </source>
</evidence>
<dbReference type="PANTHER" id="PTHR33913:SF1">
    <property type="entry name" value="DRBM DOMAIN-CONTAINING PROTEIN"/>
    <property type="match status" value="1"/>
</dbReference>
<evidence type="ECO:0000259" key="3">
    <source>
        <dbReference type="Pfam" id="PF25502"/>
    </source>
</evidence>
<dbReference type="Proteomes" id="UP001295469">
    <property type="component" value="Chromosome C08"/>
</dbReference>
<dbReference type="Pfam" id="PF25500">
    <property type="entry name" value="DUF7913"/>
    <property type="match status" value="3"/>
</dbReference>
<feature type="compositionally biased region" description="Basic and acidic residues" evidence="1">
    <location>
        <begin position="883"/>
        <end position="894"/>
    </location>
</feature>
<dbReference type="PANTHER" id="PTHR33913">
    <property type="entry name" value="ALEURONE LAYER MORPHOGENESIS PROTEIN"/>
    <property type="match status" value="1"/>
</dbReference>
<feature type="domain" description="DUF7915" evidence="3">
    <location>
        <begin position="458"/>
        <end position="570"/>
    </location>
</feature>
<sequence>MEEADSSLPACPTEDAIRALLENLVDPLLPPKPSPSDVPSKALRESVAKQVHAVVLLYNYYHRREHPHLERLPFESLRSLTTVMRPALLPHFKESGEDGVLEKVIVDACSLSMSLDASSEISTLKKWPIRKVAVLLVDSKKTCCYLQHSSITQGVWSLLEKTAAAEGHEEAIFQKVAFAAIEDATGINHKDIVILERHLVHSLSEEKTTAKFYIMKCTSEDNFPGEFPVEEALNCMQGPLFEKSFSEWSTNATVEYFHILPYANLIADWFSRRDDAEFVIEKEAEAVCDEMESNGKADESDVCLTEDAIRALLENLVDPLLPLRPSPTDVPSMALRESVAKQVVRAVVVLYNYYHRREHPHLECLSFEFFRSLTTVVKPALLPHFKESGDGVVLLEKVIVDACSLSMSLDASSDFSKWPIKKVSVLLVNSKKTCCYLQHSSITQGVWSLLEKTIEREKAAADGGQSEEAIFQKVAFAAIKEATGINHKDIVILERHLVHSLSEEKTTAQFYIMKCTSQDKFSGEFPVEEALKCMQGPLFEKSFSEWSTNSIVEYFHVLPYANLIADWFSRREDAEFVIEKEVEAVCDEIESNGKADESDVCPTGDAIRALLENLVDPLLPPKPSPTDVPSKVVREAVAKQVHAVVLLYNYYHRREHPHLERLSFESFRSLTTVMRPALLPHFKESGEGVLEQTVLLEKVIVDACSLSMSLDASSDFSSLKKWPIKKVAVLLVDSKKTCCYLQHSSITQGVWSLLEKAAAGEGQNEEAIFQKVAFAAIKEATGINHKDVVILERHLVPSLSKEKTTAKFYIMKCTSQDKFSGEFPVEEALKCMRGPLFEKSFSVSEWSTSFVVEYFHLLPYASLITDWFSRREDTESVIEKEAEAVFDENGKPDESDAFDTPGRGGDNATSKRSNDTNARKDASRSSPKARKKVAPRFYSRNLRGRTVPAVEPQVETVVALKANNNADNEMSPCKDNGERGGTEVGSGSNYQRERENQRKKAVTDKLKSILKLNNASPASAHDSNINLEELQTTLLSRATSLSETALKVLHCKRDKLTLQQRDIEDEIAECDKRIKDIKGNWELQLETILECCNEAYPRRNLQESQSNKRVKLSEPLPFTKSMCKKLDDLCLENNWVLPTYRVSSTDGGYEAEVRIKETHFAHTICGDEKFDAEEARESAAACLLRRLHYNTRQQPSTSRHD</sequence>
<protein>
    <submittedName>
        <fullName evidence="4">(rape) hypothetical protein</fullName>
    </submittedName>
</protein>
<feature type="region of interest" description="Disordered" evidence="1">
    <location>
        <begin position="883"/>
        <end position="940"/>
    </location>
</feature>
<dbReference type="InterPro" id="IPR057235">
    <property type="entry name" value="DUF7913"/>
</dbReference>
<feature type="domain" description="DUF7915" evidence="3">
    <location>
        <begin position="167"/>
        <end position="272"/>
    </location>
</feature>
<feature type="domain" description="DUF7913" evidence="2">
    <location>
        <begin position="10"/>
        <end position="116"/>
    </location>
</feature>
<feature type="region of interest" description="Disordered" evidence="1">
    <location>
        <begin position="962"/>
        <end position="1002"/>
    </location>
</feature>
<dbReference type="SUPFAM" id="SSF54768">
    <property type="entry name" value="dsRNA-binding domain-like"/>
    <property type="match status" value="1"/>
</dbReference>
<reference evidence="4" key="1">
    <citation type="submission" date="2021-01" db="EMBL/GenBank/DDBJ databases">
        <authorList>
            <consortium name="Genoscope - CEA"/>
            <person name="William W."/>
        </authorList>
    </citation>
    <scope>NUCLEOTIDE SEQUENCE</scope>
</reference>
<dbReference type="EMBL" id="HG994372">
    <property type="protein sequence ID" value="CAF2116540.1"/>
    <property type="molecule type" value="Genomic_DNA"/>
</dbReference>
<accession>A0A816UZQ3</accession>
<organism evidence="4">
    <name type="scientific">Brassica napus</name>
    <name type="common">Rape</name>
    <dbReference type="NCBI Taxonomy" id="3708"/>
    <lineage>
        <taxon>Eukaryota</taxon>
        <taxon>Viridiplantae</taxon>
        <taxon>Streptophyta</taxon>
        <taxon>Embryophyta</taxon>
        <taxon>Tracheophyta</taxon>
        <taxon>Spermatophyta</taxon>
        <taxon>Magnoliopsida</taxon>
        <taxon>eudicotyledons</taxon>
        <taxon>Gunneridae</taxon>
        <taxon>Pentapetalae</taxon>
        <taxon>rosids</taxon>
        <taxon>malvids</taxon>
        <taxon>Brassicales</taxon>
        <taxon>Brassicaceae</taxon>
        <taxon>Brassiceae</taxon>
        <taxon>Brassica</taxon>
    </lineage>
</organism>
<feature type="domain" description="DUF7913" evidence="2">
    <location>
        <begin position="301"/>
        <end position="410"/>
    </location>
</feature>
<dbReference type="Pfam" id="PF25502">
    <property type="entry name" value="DUF7915"/>
    <property type="match status" value="3"/>
</dbReference>
<feature type="compositionally biased region" description="Basic and acidic residues" evidence="1">
    <location>
        <begin position="991"/>
        <end position="1002"/>
    </location>
</feature>
<evidence type="ECO:0000256" key="1">
    <source>
        <dbReference type="SAM" id="MobiDB-lite"/>
    </source>
</evidence>
<feature type="domain" description="DUF7913" evidence="2">
    <location>
        <begin position="599"/>
        <end position="711"/>
    </location>
</feature>
<dbReference type="AlphaFoldDB" id="A0A816UZQ3"/>
<feature type="domain" description="DUF7915" evidence="3">
    <location>
        <begin position="761"/>
        <end position="870"/>
    </location>
</feature>
<gene>
    <name evidence="4" type="ORF">DARMORV10_C08P51520.1</name>
</gene>